<dbReference type="AlphaFoldDB" id="F4Q1N6"/>
<keyword evidence="3" id="KW-1185">Reference proteome</keyword>
<dbReference type="KEGG" id="dfa:DFA_03673"/>
<protein>
    <recommendedName>
        <fullName evidence="4">Transmembrane protein</fullName>
    </recommendedName>
</protein>
<evidence type="ECO:0008006" key="4">
    <source>
        <dbReference type="Google" id="ProtNLM"/>
    </source>
</evidence>
<evidence type="ECO:0000313" key="2">
    <source>
        <dbReference type="EMBL" id="EGG18186.1"/>
    </source>
</evidence>
<evidence type="ECO:0000256" key="1">
    <source>
        <dbReference type="SAM" id="Phobius"/>
    </source>
</evidence>
<evidence type="ECO:0000313" key="3">
    <source>
        <dbReference type="Proteomes" id="UP000007797"/>
    </source>
</evidence>
<name>F4Q1N6_CACFS</name>
<feature type="transmembrane region" description="Helical" evidence="1">
    <location>
        <begin position="6"/>
        <end position="25"/>
    </location>
</feature>
<dbReference type="RefSeq" id="XP_004357009.1">
    <property type="nucleotide sequence ID" value="XM_004356954.1"/>
</dbReference>
<dbReference type="Proteomes" id="UP000007797">
    <property type="component" value="Unassembled WGS sequence"/>
</dbReference>
<gene>
    <name evidence="2" type="ORF">DFA_03673</name>
</gene>
<reference evidence="3" key="1">
    <citation type="journal article" date="2011" name="Genome Res.">
        <title>Phylogeny-wide analysis of social amoeba genomes highlights ancient origins for complex intercellular communication.</title>
        <authorList>
            <person name="Heidel A.J."/>
            <person name="Lawal H.M."/>
            <person name="Felder M."/>
            <person name="Schilde C."/>
            <person name="Helps N.R."/>
            <person name="Tunggal B."/>
            <person name="Rivero F."/>
            <person name="John U."/>
            <person name="Schleicher M."/>
            <person name="Eichinger L."/>
            <person name="Platzer M."/>
            <person name="Noegel A.A."/>
            <person name="Schaap P."/>
            <person name="Gloeckner G."/>
        </authorList>
    </citation>
    <scope>NUCLEOTIDE SEQUENCE [LARGE SCALE GENOMIC DNA]</scope>
    <source>
        <strain evidence="3">SH3</strain>
    </source>
</reference>
<keyword evidence="1" id="KW-1133">Transmembrane helix</keyword>
<accession>F4Q1N6</accession>
<proteinExistence type="predicted"/>
<organism evidence="2 3">
    <name type="scientific">Cavenderia fasciculata</name>
    <name type="common">Slime mold</name>
    <name type="synonym">Dictyostelium fasciculatum</name>
    <dbReference type="NCBI Taxonomy" id="261658"/>
    <lineage>
        <taxon>Eukaryota</taxon>
        <taxon>Amoebozoa</taxon>
        <taxon>Evosea</taxon>
        <taxon>Eumycetozoa</taxon>
        <taxon>Dictyostelia</taxon>
        <taxon>Acytosteliales</taxon>
        <taxon>Cavenderiaceae</taxon>
        <taxon>Cavenderia</taxon>
    </lineage>
</organism>
<keyword evidence="1" id="KW-0472">Membrane</keyword>
<sequence>MILEFMVTIVVIHNGNIGCAILGLLSNMSVDLYLQIFLIETSDRRH</sequence>
<dbReference type="EMBL" id="GL883018">
    <property type="protein sequence ID" value="EGG18186.1"/>
    <property type="molecule type" value="Genomic_DNA"/>
</dbReference>
<dbReference type="GeneID" id="14870515"/>
<keyword evidence="1" id="KW-0812">Transmembrane</keyword>